<accession>A0A0C9W1H1</accession>
<evidence type="ECO:0000313" key="1">
    <source>
        <dbReference type="EMBL" id="KIJ64720.1"/>
    </source>
</evidence>
<dbReference type="HOGENOM" id="CLU_692729_0_0_1"/>
<dbReference type="Proteomes" id="UP000053820">
    <property type="component" value="Unassembled WGS sequence"/>
</dbReference>
<gene>
    <name evidence="1" type="ORF">HYDPIDRAFT_111306</name>
</gene>
<dbReference type="EMBL" id="KN839845">
    <property type="protein sequence ID" value="KIJ64720.1"/>
    <property type="molecule type" value="Genomic_DNA"/>
</dbReference>
<sequence>MRKFHPTFAPLLLTLVCRKWRAVAHATPRLWHRVLVLWHCAFTSRVTFQSFLTALDQWFQRSQDLTLTVRIDCESDYYPSGSESESSDGGLSEDSNPGYARMTSAEFLSVIHRHTARFRIVSVNAGLARKLFPSKLPVPSLTRLVLMPTDGPEVPNIGSFDGIAGIRHLVLDDWEPSFFHEHRLLQGLRILDLGTAPAADMMANILQLWTSLTTLRVSGAGFLSPPQSKLGVVRHEALASLAWLFYSHSPPSFTSFELPALRSVTVGLATRTTTIDLSGFFAMLSRSSCTLDKFKVRSSTKGFSLPEAQVQELLTVAKVVHVNDQTFTRP</sequence>
<organism evidence="1 2">
    <name type="scientific">Hydnomerulius pinastri MD-312</name>
    <dbReference type="NCBI Taxonomy" id="994086"/>
    <lineage>
        <taxon>Eukaryota</taxon>
        <taxon>Fungi</taxon>
        <taxon>Dikarya</taxon>
        <taxon>Basidiomycota</taxon>
        <taxon>Agaricomycotina</taxon>
        <taxon>Agaricomycetes</taxon>
        <taxon>Agaricomycetidae</taxon>
        <taxon>Boletales</taxon>
        <taxon>Boletales incertae sedis</taxon>
        <taxon>Leucogyrophana</taxon>
    </lineage>
</organism>
<name>A0A0C9W1H1_9AGAM</name>
<keyword evidence="2" id="KW-1185">Reference proteome</keyword>
<proteinExistence type="predicted"/>
<dbReference type="OrthoDB" id="2639757at2759"/>
<dbReference type="AlphaFoldDB" id="A0A0C9W1H1"/>
<reference evidence="1 2" key="1">
    <citation type="submission" date="2014-04" db="EMBL/GenBank/DDBJ databases">
        <title>Evolutionary Origins and Diversification of the Mycorrhizal Mutualists.</title>
        <authorList>
            <consortium name="DOE Joint Genome Institute"/>
            <consortium name="Mycorrhizal Genomics Consortium"/>
            <person name="Kohler A."/>
            <person name="Kuo A."/>
            <person name="Nagy L.G."/>
            <person name="Floudas D."/>
            <person name="Copeland A."/>
            <person name="Barry K.W."/>
            <person name="Cichocki N."/>
            <person name="Veneault-Fourrey C."/>
            <person name="LaButti K."/>
            <person name="Lindquist E.A."/>
            <person name="Lipzen A."/>
            <person name="Lundell T."/>
            <person name="Morin E."/>
            <person name="Murat C."/>
            <person name="Riley R."/>
            <person name="Ohm R."/>
            <person name="Sun H."/>
            <person name="Tunlid A."/>
            <person name="Henrissat B."/>
            <person name="Grigoriev I.V."/>
            <person name="Hibbett D.S."/>
            <person name="Martin F."/>
        </authorList>
    </citation>
    <scope>NUCLEOTIDE SEQUENCE [LARGE SCALE GENOMIC DNA]</scope>
    <source>
        <strain evidence="1 2">MD-312</strain>
    </source>
</reference>
<evidence type="ECO:0000313" key="2">
    <source>
        <dbReference type="Proteomes" id="UP000053820"/>
    </source>
</evidence>
<evidence type="ECO:0008006" key="3">
    <source>
        <dbReference type="Google" id="ProtNLM"/>
    </source>
</evidence>
<protein>
    <recommendedName>
        <fullName evidence="3">F-box domain-containing protein</fullName>
    </recommendedName>
</protein>